<comment type="caution">
    <text evidence="1">The sequence shown here is derived from an EMBL/GenBank/DDBJ whole genome shotgun (WGS) entry which is preliminary data.</text>
</comment>
<dbReference type="EMBL" id="JACIEI010000003">
    <property type="protein sequence ID" value="MBB3993744.1"/>
    <property type="molecule type" value="Genomic_DNA"/>
</dbReference>
<organism evidence="1 2">
    <name type="scientific">Sulfitobacter undariae</name>
    <dbReference type="NCBI Taxonomy" id="1563671"/>
    <lineage>
        <taxon>Bacteria</taxon>
        <taxon>Pseudomonadati</taxon>
        <taxon>Pseudomonadota</taxon>
        <taxon>Alphaproteobacteria</taxon>
        <taxon>Rhodobacterales</taxon>
        <taxon>Roseobacteraceae</taxon>
        <taxon>Sulfitobacter</taxon>
    </lineage>
</organism>
<name>A0A7W6E3S2_9RHOB</name>
<evidence type="ECO:0008006" key="3">
    <source>
        <dbReference type="Google" id="ProtNLM"/>
    </source>
</evidence>
<protein>
    <recommendedName>
        <fullName evidence="3">Glycosyl transferase family 2</fullName>
    </recommendedName>
</protein>
<dbReference type="Proteomes" id="UP000530268">
    <property type="component" value="Unassembled WGS sequence"/>
</dbReference>
<dbReference type="AlphaFoldDB" id="A0A7W6E3S2"/>
<evidence type="ECO:0000313" key="2">
    <source>
        <dbReference type="Proteomes" id="UP000530268"/>
    </source>
</evidence>
<reference evidence="1 2" key="1">
    <citation type="submission" date="2020-08" db="EMBL/GenBank/DDBJ databases">
        <title>Genomic Encyclopedia of Type Strains, Phase IV (KMG-IV): sequencing the most valuable type-strain genomes for metagenomic binning, comparative biology and taxonomic classification.</title>
        <authorList>
            <person name="Goeker M."/>
        </authorList>
    </citation>
    <scope>NUCLEOTIDE SEQUENCE [LARGE SCALE GENOMIC DNA]</scope>
    <source>
        <strain evidence="1 2">DSM 102234</strain>
    </source>
</reference>
<gene>
    <name evidence="1" type="ORF">GGR95_001375</name>
</gene>
<evidence type="ECO:0000313" key="1">
    <source>
        <dbReference type="EMBL" id="MBB3993744.1"/>
    </source>
</evidence>
<accession>A0A7W6E3S2</accession>
<proteinExistence type="predicted"/>
<dbReference type="Pfam" id="PF13704">
    <property type="entry name" value="Glyco_tranf_2_4"/>
    <property type="match status" value="1"/>
</dbReference>
<keyword evidence="2" id="KW-1185">Reference proteome</keyword>
<dbReference type="RefSeq" id="WP_184564105.1">
    <property type="nucleotide sequence ID" value="NZ_JACIEI010000003.1"/>
</dbReference>
<sequence>MATWGIVATIKADTPAILRFVAYHLEMGAHRIYIYLDAPCPGAQQALRNHPNCRVVLCDDAYWQSRNGKRPDMHQPRQTMNATRAYNRAKDVDWLMHMDVDEFLVSEGRVASHLATLPDHIKCARARPMELLAGGDPQVDAALKTFIPADGKREQIVSTLYPTFGQHLKGGFLSHIAGKIFVRTGIKGLKFRIHNAFLDGESNPDQIEIPQFHLAHFHATDWASWFDHFKYRFEQGSYRADLGPARSRARGGITTHELFTMLMEEAGETGIRDFFDEVCADTPALRASLDSKGFLYRTVFPFDTALAKHFPDFANI</sequence>